<comment type="caution">
    <text evidence="1">The sequence shown here is derived from an EMBL/GenBank/DDBJ whole genome shotgun (WGS) entry which is preliminary data.</text>
</comment>
<dbReference type="EMBL" id="JASCZI010182018">
    <property type="protein sequence ID" value="MED6186761.1"/>
    <property type="molecule type" value="Genomic_DNA"/>
</dbReference>
<evidence type="ECO:0000313" key="1">
    <source>
        <dbReference type="EMBL" id="MED6186761.1"/>
    </source>
</evidence>
<proteinExistence type="predicted"/>
<protein>
    <submittedName>
        <fullName evidence="1">NADH:ubiquinone oxidoreductase subunit 5</fullName>
    </submittedName>
</protein>
<accession>A0ABU6WPB2</accession>
<gene>
    <name evidence="1" type="primary">nad5</name>
    <name evidence="1" type="ORF">PIB30_069866</name>
</gene>
<dbReference type="Proteomes" id="UP001341840">
    <property type="component" value="Unassembled WGS sequence"/>
</dbReference>
<name>A0ABU6WPB2_9FABA</name>
<keyword evidence="2" id="KW-1185">Reference proteome</keyword>
<evidence type="ECO:0000313" key="2">
    <source>
        <dbReference type="Proteomes" id="UP001341840"/>
    </source>
</evidence>
<organism evidence="1 2">
    <name type="scientific">Stylosanthes scabra</name>
    <dbReference type="NCBI Taxonomy" id="79078"/>
    <lineage>
        <taxon>Eukaryota</taxon>
        <taxon>Viridiplantae</taxon>
        <taxon>Streptophyta</taxon>
        <taxon>Embryophyta</taxon>
        <taxon>Tracheophyta</taxon>
        <taxon>Spermatophyta</taxon>
        <taxon>Magnoliopsida</taxon>
        <taxon>eudicotyledons</taxon>
        <taxon>Gunneridae</taxon>
        <taxon>Pentapetalae</taxon>
        <taxon>rosids</taxon>
        <taxon>fabids</taxon>
        <taxon>Fabales</taxon>
        <taxon>Fabaceae</taxon>
        <taxon>Papilionoideae</taxon>
        <taxon>50 kb inversion clade</taxon>
        <taxon>dalbergioids sensu lato</taxon>
        <taxon>Dalbergieae</taxon>
        <taxon>Pterocarpus clade</taxon>
        <taxon>Stylosanthes</taxon>
    </lineage>
</organism>
<reference evidence="1 2" key="1">
    <citation type="journal article" date="2023" name="Plants (Basel)">
        <title>Bridging the Gap: Combining Genomics and Transcriptomics Approaches to Understand Stylosanthes scabra, an Orphan Legume from the Brazilian Caatinga.</title>
        <authorList>
            <person name="Ferreira-Neto J.R.C."/>
            <person name="da Silva M.D."/>
            <person name="Binneck E."/>
            <person name="de Melo N.F."/>
            <person name="da Silva R.H."/>
            <person name="de Melo A.L.T.M."/>
            <person name="Pandolfi V."/>
            <person name="Bustamante F.O."/>
            <person name="Brasileiro-Vidal A.C."/>
            <person name="Benko-Iseppon A.M."/>
        </authorList>
    </citation>
    <scope>NUCLEOTIDE SEQUENCE [LARGE SCALE GENOMIC DNA]</scope>
    <source>
        <tissue evidence="1">Leaves</tissue>
    </source>
</reference>
<sequence length="119" mass="13059">MGSKRALILDGGALWGRALPNRDSAPPTSSEPLYRLNHSKSLVGGTGEPRELVRCVGQRARSLFGHKVPAEDQVGEPCDGKPSRTVRRALNLNERFTTTSLHARGARSIHKLVRLVIHF</sequence>